<sequence length="126" mass="14090">MRAQEDVGGDWLGSIPSGTTFLSFFLSSMVLASLHRISSYTSTIHHNPRHFCIVDVAAGHYAAKEECLWIVCILRPSNRLPCALCWWPEDLDLILAACLAWSMEAGPAPCWFQDESADGHLTLRVW</sequence>
<reference evidence="2 3" key="1">
    <citation type="submission" date="2016-12" db="EMBL/GenBank/DDBJ databases">
        <title>The genomes of Aspergillus section Nigri reveals drivers in fungal speciation.</title>
        <authorList>
            <consortium name="DOE Joint Genome Institute"/>
            <person name="Vesth T.C."/>
            <person name="Nybo J."/>
            <person name="Theobald S."/>
            <person name="Brandl J."/>
            <person name="Frisvad J.C."/>
            <person name="Nielsen K.F."/>
            <person name="Lyhne E.K."/>
            <person name="Kogle M.E."/>
            <person name="Kuo A."/>
            <person name="Riley R."/>
            <person name="Clum A."/>
            <person name="Nolan M."/>
            <person name="Lipzen A."/>
            <person name="Salamov A."/>
            <person name="Henrissat B."/>
            <person name="Wiebenga A."/>
            <person name="De Vries R.P."/>
            <person name="Grigoriev I.V."/>
            <person name="Mortensen U.H."/>
            <person name="Andersen M.R."/>
            <person name="Baker S.E."/>
        </authorList>
    </citation>
    <scope>NUCLEOTIDE SEQUENCE [LARGE SCALE GENOMIC DNA]</scope>
    <source>
        <strain evidence="2 3">IBT 23096</strain>
    </source>
</reference>
<evidence type="ECO:0000313" key="3">
    <source>
        <dbReference type="Proteomes" id="UP000234275"/>
    </source>
</evidence>
<dbReference type="EMBL" id="MSFO01000010">
    <property type="protein sequence ID" value="PLB43639.1"/>
    <property type="molecule type" value="Genomic_DNA"/>
</dbReference>
<dbReference type="VEuPathDB" id="FungiDB:P170DRAFT_58672"/>
<comment type="caution">
    <text evidence="2">The sequence shown here is derived from an EMBL/GenBank/DDBJ whole genome shotgun (WGS) entry which is preliminary data.</text>
</comment>
<keyword evidence="1" id="KW-0812">Transmembrane</keyword>
<dbReference type="RefSeq" id="XP_024698941.1">
    <property type="nucleotide sequence ID" value="XM_024855288.1"/>
</dbReference>
<dbReference type="Proteomes" id="UP000234275">
    <property type="component" value="Unassembled WGS sequence"/>
</dbReference>
<name>A0A2I2FSP3_9EURO</name>
<dbReference type="AlphaFoldDB" id="A0A2I2FSP3"/>
<gene>
    <name evidence="2" type="ORF">P170DRAFT_58672</name>
</gene>
<feature type="transmembrane region" description="Helical" evidence="1">
    <location>
        <begin position="12"/>
        <end position="34"/>
    </location>
</feature>
<organism evidence="2 3">
    <name type="scientific">Aspergillus steynii IBT 23096</name>
    <dbReference type="NCBI Taxonomy" id="1392250"/>
    <lineage>
        <taxon>Eukaryota</taxon>
        <taxon>Fungi</taxon>
        <taxon>Dikarya</taxon>
        <taxon>Ascomycota</taxon>
        <taxon>Pezizomycotina</taxon>
        <taxon>Eurotiomycetes</taxon>
        <taxon>Eurotiomycetidae</taxon>
        <taxon>Eurotiales</taxon>
        <taxon>Aspergillaceae</taxon>
        <taxon>Aspergillus</taxon>
        <taxon>Aspergillus subgen. Circumdati</taxon>
    </lineage>
</organism>
<evidence type="ECO:0000313" key="2">
    <source>
        <dbReference type="EMBL" id="PLB43639.1"/>
    </source>
</evidence>
<keyword evidence="3" id="KW-1185">Reference proteome</keyword>
<keyword evidence="1" id="KW-1133">Transmembrane helix</keyword>
<protein>
    <submittedName>
        <fullName evidence="2">Uncharacterized protein</fullName>
    </submittedName>
</protein>
<proteinExistence type="predicted"/>
<keyword evidence="1" id="KW-0472">Membrane</keyword>
<dbReference type="GeneID" id="36562994"/>
<accession>A0A2I2FSP3</accession>
<evidence type="ECO:0000256" key="1">
    <source>
        <dbReference type="SAM" id="Phobius"/>
    </source>
</evidence>